<sequence length="55" mass="5870">MTEHNPAAMDQPVSETPNQATEDGRKPYVAPTLSTLDTSQTRKAAGFTDGVTTFS</sequence>
<feature type="compositionally biased region" description="Polar residues" evidence="1">
    <location>
        <begin position="32"/>
        <end position="42"/>
    </location>
</feature>
<feature type="region of interest" description="Disordered" evidence="1">
    <location>
        <begin position="1"/>
        <end position="55"/>
    </location>
</feature>
<gene>
    <name evidence="2" type="ORF">SAMN05216272_11189</name>
</gene>
<reference evidence="3" key="1">
    <citation type="submission" date="2016-10" db="EMBL/GenBank/DDBJ databases">
        <authorList>
            <person name="Varghese N."/>
            <person name="Submissions S."/>
        </authorList>
    </citation>
    <scope>NUCLEOTIDE SEQUENCE [LARGE SCALE GENOMIC DNA]</scope>
    <source>
        <strain evidence="3">CCM 7469</strain>
    </source>
</reference>
<organism evidence="2 3">
    <name type="scientific">Pseudomonas panipatensis</name>
    <dbReference type="NCBI Taxonomy" id="428992"/>
    <lineage>
        <taxon>Bacteria</taxon>
        <taxon>Pseudomonadati</taxon>
        <taxon>Pseudomonadota</taxon>
        <taxon>Gammaproteobacteria</taxon>
        <taxon>Pseudomonadales</taxon>
        <taxon>Pseudomonadaceae</taxon>
        <taxon>Pseudomonas</taxon>
    </lineage>
</organism>
<dbReference type="AlphaFoldDB" id="A0A1G8LDA7"/>
<dbReference type="RefSeq" id="WP_170842851.1">
    <property type="nucleotide sequence ID" value="NZ_FNDS01000011.1"/>
</dbReference>
<dbReference type="Proteomes" id="UP000199636">
    <property type="component" value="Unassembled WGS sequence"/>
</dbReference>
<dbReference type="EMBL" id="FNDS01000011">
    <property type="protein sequence ID" value="SDI53694.1"/>
    <property type="molecule type" value="Genomic_DNA"/>
</dbReference>
<proteinExistence type="predicted"/>
<evidence type="ECO:0000256" key="1">
    <source>
        <dbReference type="SAM" id="MobiDB-lite"/>
    </source>
</evidence>
<protein>
    <submittedName>
        <fullName evidence="2">Uncharacterized protein</fullName>
    </submittedName>
</protein>
<name>A0A1G8LDA7_9PSED</name>
<dbReference type="STRING" id="428992.SAMN05216272_11189"/>
<evidence type="ECO:0000313" key="2">
    <source>
        <dbReference type="EMBL" id="SDI53694.1"/>
    </source>
</evidence>
<keyword evidence="3" id="KW-1185">Reference proteome</keyword>
<evidence type="ECO:0000313" key="3">
    <source>
        <dbReference type="Proteomes" id="UP000199636"/>
    </source>
</evidence>
<accession>A0A1G8LDA7</accession>